<evidence type="ECO:0000313" key="2">
    <source>
        <dbReference type="Proteomes" id="UP000276133"/>
    </source>
</evidence>
<evidence type="ECO:0000313" key="1">
    <source>
        <dbReference type="EMBL" id="RNA25896.1"/>
    </source>
</evidence>
<organism evidence="1 2">
    <name type="scientific">Brachionus plicatilis</name>
    <name type="common">Marine rotifer</name>
    <name type="synonym">Brachionus muelleri</name>
    <dbReference type="NCBI Taxonomy" id="10195"/>
    <lineage>
        <taxon>Eukaryota</taxon>
        <taxon>Metazoa</taxon>
        <taxon>Spiralia</taxon>
        <taxon>Gnathifera</taxon>
        <taxon>Rotifera</taxon>
        <taxon>Eurotatoria</taxon>
        <taxon>Monogononta</taxon>
        <taxon>Pseudotrocha</taxon>
        <taxon>Ploima</taxon>
        <taxon>Brachionidae</taxon>
        <taxon>Brachionus</taxon>
    </lineage>
</organism>
<dbReference type="EMBL" id="REGN01002841">
    <property type="protein sequence ID" value="RNA25896.1"/>
    <property type="molecule type" value="Genomic_DNA"/>
</dbReference>
<sequence>MFIKGRSKSTPIELPFDCKQCLSSEEFILYVLYLHLVMEKKQLSITSNGFSENLKLKENELKYDALKVNFQKLGIIY</sequence>
<comment type="caution">
    <text evidence="1">The sequence shown here is derived from an EMBL/GenBank/DDBJ whole genome shotgun (WGS) entry which is preliminary data.</text>
</comment>
<gene>
    <name evidence="1" type="ORF">BpHYR1_013150</name>
</gene>
<protein>
    <submittedName>
        <fullName evidence="1">Uncharacterized protein</fullName>
    </submittedName>
</protein>
<accession>A0A3M7RQQ9</accession>
<dbReference type="Proteomes" id="UP000276133">
    <property type="component" value="Unassembled WGS sequence"/>
</dbReference>
<name>A0A3M7RQQ9_BRAPC</name>
<dbReference type="AlphaFoldDB" id="A0A3M7RQQ9"/>
<keyword evidence="2" id="KW-1185">Reference proteome</keyword>
<proteinExistence type="predicted"/>
<reference evidence="1 2" key="1">
    <citation type="journal article" date="2018" name="Sci. Rep.">
        <title>Genomic signatures of local adaptation to the degree of environmental predictability in rotifers.</title>
        <authorList>
            <person name="Franch-Gras L."/>
            <person name="Hahn C."/>
            <person name="Garcia-Roger E.M."/>
            <person name="Carmona M.J."/>
            <person name="Serra M."/>
            <person name="Gomez A."/>
        </authorList>
    </citation>
    <scope>NUCLEOTIDE SEQUENCE [LARGE SCALE GENOMIC DNA]</scope>
    <source>
        <strain evidence="1">HYR1</strain>
    </source>
</reference>